<evidence type="ECO:0008006" key="6">
    <source>
        <dbReference type="Google" id="ProtNLM"/>
    </source>
</evidence>
<reference evidence="4 5" key="1">
    <citation type="journal article" date="2023" name="Plants (Basel)">
        <title>Bridging the Gap: Combining Genomics and Transcriptomics Approaches to Understand Stylosanthes scabra, an Orphan Legume from the Brazilian Caatinga.</title>
        <authorList>
            <person name="Ferreira-Neto J.R.C."/>
            <person name="da Silva M.D."/>
            <person name="Binneck E."/>
            <person name="de Melo N.F."/>
            <person name="da Silva R.H."/>
            <person name="de Melo A.L.T.M."/>
            <person name="Pandolfi V."/>
            <person name="Bustamante F.O."/>
            <person name="Brasileiro-Vidal A.C."/>
            <person name="Benko-Iseppon A.M."/>
        </authorList>
    </citation>
    <scope>NUCLEOTIDE SEQUENCE [LARGE SCALE GENOMIC DNA]</scope>
    <source>
        <tissue evidence="4">Leaves</tissue>
    </source>
</reference>
<evidence type="ECO:0000256" key="1">
    <source>
        <dbReference type="ARBA" id="ARBA00007626"/>
    </source>
</evidence>
<feature type="repeat" description="PPR" evidence="3">
    <location>
        <begin position="9"/>
        <end position="43"/>
    </location>
</feature>
<feature type="repeat" description="PPR" evidence="3">
    <location>
        <begin position="128"/>
        <end position="162"/>
    </location>
</feature>
<dbReference type="InterPro" id="IPR011990">
    <property type="entry name" value="TPR-like_helical_dom_sf"/>
</dbReference>
<feature type="repeat" description="PPR" evidence="3">
    <location>
        <begin position="163"/>
        <end position="197"/>
    </location>
</feature>
<proteinExistence type="inferred from homology"/>
<dbReference type="Pfam" id="PF12854">
    <property type="entry name" value="PPR_1"/>
    <property type="match status" value="1"/>
</dbReference>
<keyword evidence="2" id="KW-0677">Repeat</keyword>
<dbReference type="SUPFAM" id="SSF81901">
    <property type="entry name" value="HCP-like"/>
    <property type="match status" value="1"/>
</dbReference>
<dbReference type="PANTHER" id="PTHR47941">
    <property type="entry name" value="PENTATRICOPEPTIDE REPEAT-CONTAINING PROTEIN 3, MITOCHONDRIAL"/>
    <property type="match status" value="1"/>
</dbReference>
<feature type="repeat" description="PPR" evidence="3">
    <location>
        <begin position="198"/>
        <end position="231"/>
    </location>
</feature>
<feature type="repeat" description="PPR" evidence="3">
    <location>
        <begin position="93"/>
        <end position="127"/>
    </location>
</feature>
<dbReference type="Gene3D" id="1.25.40.10">
    <property type="entry name" value="Tetratricopeptide repeat domain"/>
    <property type="match status" value="3"/>
</dbReference>
<name>A0ABU6YF29_9FABA</name>
<evidence type="ECO:0000313" key="4">
    <source>
        <dbReference type="EMBL" id="MED6208507.1"/>
    </source>
</evidence>
<comment type="similarity">
    <text evidence="1">Belongs to the PPR family. P subfamily.</text>
</comment>
<organism evidence="4 5">
    <name type="scientific">Stylosanthes scabra</name>
    <dbReference type="NCBI Taxonomy" id="79078"/>
    <lineage>
        <taxon>Eukaryota</taxon>
        <taxon>Viridiplantae</taxon>
        <taxon>Streptophyta</taxon>
        <taxon>Embryophyta</taxon>
        <taxon>Tracheophyta</taxon>
        <taxon>Spermatophyta</taxon>
        <taxon>Magnoliopsida</taxon>
        <taxon>eudicotyledons</taxon>
        <taxon>Gunneridae</taxon>
        <taxon>Pentapetalae</taxon>
        <taxon>rosids</taxon>
        <taxon>fabids</taxon>
        <taxon>Fabales</taxon>
        <taxon>Fabaceae</taxon>
        <taxon>Papilionoideae</taxon>
        <taxon>50 kb inversion clade</taxon>
        <taxon>dalbergioids sensu lato</taxon>
        <taxon>Dalbergieae</taxon>
        <taxon>Pterocarpus clade</taxon>
        <taxon>Stylosanthes</taxon>
    </lineage>
</organism>
<dbReference type="NCBIfam" id="TIGR00756">
    <property type="entry name" value="PPR"/>
    <property type="match status" value="5"/>
</dbReference>
<protein>
    <recommendedName>
        <fullName evidence="6">Pentatricopeptide repeat-containing protein</fullName>
    </recommendedName>
</protein>
<gene>
    <name evidence="4" type="ORF">PIB30_045654</name>
</gene>
<accession>A0ABU6YF29</accession>
<dbReference type="InterPro" id="IPR002885">
    <property type="entry name" value="PPR_rpt"/>
</dbReference>
<comment type="caution">
    <text evidence="4">The sequence shown here is derived from an EMBL/GenBank/DDBJ whole genome shotgun (WGS) entry which is preliminary data.</text>
</comment>
<dbReference type="PROSITE" id="PS51375">
    <property type="entry name" value="PPR"/>
    <property type="match status" value="5"/>
</dbReference>
<dbReference type="Pfam" id="PF13041">
    <property type="entry name" value="PPR_2"/>
    <property type="match status" value="2"/>
</dbReference>
<sequence>MQSTGLSPNAVTYGCLISGWCDKGKLDKAFNLYSEMIDMGFTPNLVVCSKIVSSLYKFDRINEATVILDKMVDFDLLTIHKCSDNAMCDSLPNNIVYNIAIAGLCKSGKVEEARSLLSSWLSRGFVPDNFTYCTLIHAYSVAGNVDDAFNLRDEMLGRGIIPNTTTYNELINGLCKLGNMGRAHRLFAKLHRKGLVPNAVTYNILISDYCRVGDLSEASKLREKMAEEGIS</sequence>
<keyword evidence="5" id="KW-1185">Reference proteome</keyword>
<dbReference type="EMBL" id="JASCZI010241935">
    <property type="protein sequence ID" value="MED6208507.1"/>
    <property type="molecule type" value="Genomic_DNA"/>
</dbReference>
<evidence type="ECO:0000313" key="5">
    <source>
        <dbReference type="Proteomes" id="UP001341840"/>
    </source>
</evidence>
<evidence type="ECO:0000256" key="2">
    <source>
        <dbReference type="ARBA" id="ARBA00022737"/>
    </source>
</evidence>
<evidence type="ECO:0000256" key="3">
    <source>
        <dbReference type="PROSITE-ProRule" id="PRU00708"/>
    </source>
</evidence>
<dbReference type="Proteomes" id="UP001341840">
    <property type="component" value="Unassembled WGS sequence"/>
</dbReference>